<gene>
    <name evidence="9" type="ORF">GCM10023321_36530</name>
</gene>
<dbReference type="Pfam" id="PF04444">
    <property type="entry name" value="Dioxygenase_N"/>
    <property type="match status" value="1"/>
</dbReference>
<evidence type="ECO:0000259" key="8">
    <source>
        <dbReference type="Pfam" id="PF04444"/>
    </source>
</evidence>
<keyword evidence="5" id="KW-0560">Oxidoreductase</keyword>
<evidence type="ECO:0000313" key="9">
    <source>
        <dbReference type="EMBL" id="GAA5157776.1"/>
    </source>
</evidence>
<evidence type="ECO:0000256" key="1">
    <source>
        <dbReference type="ARBA" id="ARBA00001965"/>
    </source>
</evidence>
<evidence type="ECO:0000256" key="2">
    <source>
        <dbReference type="ARBA" id="ARBA00007825"/>
    </source>
</evidence>
<organism evidence="9 10">
    <name type="scientific">Pseudonocardia eucalypti</name>
    <dbReference type="NCBI Taxonomy" id="648755"/>
    <lineage>
        <taxon>Bacteria</taxon>
        <taxon>Bacillati</taxon>
        <taxon>Actinomycetota</taxon>
        <taxon>Actinomycetes</taxon>
        <taxon>Pseudonocardiales</taxon>
        <taxon>Pseudonocardiaceae</taxon>
        <taxon>Pseudonocardia</taxon>
    </lineage>
</organism>
<feature type="domain" description="Catechol dioxygenase N-terminal" evidence="8">
    <location>
        <begin position="21"/>
        <end position="90"/>
    </location>
</feature>
<evidence type="ECO:0000313" key="10">
    <source>
        <dbReference type="Proteomes" id="UP001428817"/>
    </source>
</evidence>
<evidence type="ECO:0000259" key="7">
    <source>
        <dbReference type="Pfam" id="PF00775"/>
    </source>
</evidence>
<proteinExistence type="inferred from homology"/>
<dbReference type="Proteomes" id="UP001428817">
    <property type="component" value="Unassembled WGS sequence"/>
</dbReference>
<sequence>MSEQYPVTEQVVASFANSKSDRYREVMQSLVRHLHAFAADVRLSQDEWDTAIDFLTRVGHITDDRRQEFILLSDVLGLSMLTVAINADTEGATESTVLGPFFVADAPEIELGGDLAQGAKGTPCYVSGVVRSADGTTLPGARIDAWEADEDGFYDVQYTGDRTAGRGWLRAGPQGEYRFWSVLPSPYPIPHDGPVGELLTAGQRGPMRPAHLHFKVAAPGYRPLVTHVFVKGDPYLGEDAVFGVRDGLIADFAAHDGGTAPDGTERAGRWAQLTFDLVLAPEEGK</sequence>
<evidence type="ECO:0000256" key="3">
    <source>
        <dbReference type="ARBA" id="ARBA00022723"/>
    </source>
</evidence>
<dbReference type="EMBL" id="BAABJP010000015">
    <property type="protein sequence ID" value="GAA5157776.1"/>
    <property type="molecule type" value="Genomic_DNA"/>
</dbReference>
<keyword evidence="4 9" id="KW-0223">Dioxygenase</keyword>
<comment type="similarity">
    <text evidence="2">Belongs to the intradiol ring-cleavage dioxygenase family.</text>
</comment>
<reference evidence="10" key="1">
    <citation type="journal article" date="2019" name="Int. J. Syst. Evol. Microbiol.">
        <title>The Global Catalogue of Microorganisms (GCM) 10K type strain sequencing project: providing services to taxonomists for standard genome sequencing and annotation.</title>
        <authorList>
            <consortium name="The Broad Institute Genomics Platform"/>
            <consortium name="The Broad Institute Genome Sequencing Center for Infectious Disease"/>
            <person name="Wu L."/>
            <person name="Ma J."/>
        </authorList>
    </citation>
    <scope>NUCLEOTIDE SEQUENCE [LARGE SCALE GENOMIC DNA]</scope>
    <source>
        <strain evidence="10">JCM 18303</strain>
    </source>
</reference>
<evidence type="ECO:0000256" key="6">
    <source>
        <dbReference type="ARBA" id="ARBA00023004"/>
    </source>
</evidence>
<evidence type="ECO:0000256" key="5">
    <source>
        <dbReference type="ARBA" id="ARBA00023002"/>
    </source>
</evidence>
<dbReference type="InterPro" id="IPR007535">
    <property type="entry name" value="Catechol_dOase_N"/>
</dbReference>
<keyword evidence="6" id="KW-0408">Iron</keyword>
<dbReference type="SUPFAM" id="SSF49482">
    <property type="entry name" value="Aromatic compound dioxygenase"/>
    <property type="match status" value="1"/>
</dbReference>
<dbReference type="RefSeq" id="WP_185059245.1">
    <property type="nucleotide sequence ID" value="NZ_BAABJP010000015.1"/>
</dbReference>
<dbReference type="Pfam" id="PF00775">
    <property type="entry name" value="Dioxygenase_C"/>
    <property type="match status" value="1"/>
</dbReference>
<comment type="cofactor">
    <cofactor evidence="1">
        <name>Fe(3+)</name>
        <dbReference type="ChEBI" id="CHEBI:29034"/>
    </cofactor>
</comment>
<feature type="domain" description="Intradiol ring-cleavage dioxygenases" evidence="7">
    <location>
        <begin position="99"/>
        <end position="280"/>
    </location>
</feature>
<keyword evidence="3" id="KW-0479">Metal-binding</keyword>
<dbReference type="InterPro" id="IPR050770">
    <property type="entry name" value="Intradiol_RC_Dioxygenase"/>
</dbReference>
<dbReference type="InterPro" id="IPR015889">
    <property type="entry name" value="Intradiol_dOase_core"/>
</dbReference>
<name>A0ABP9Q770_9PSEU</name>
<accession>A0ABP9Q770</accession>
<dbReference type="GO" id="GO:0051213">
    <property type="term" value="F:dioxygenase activity"/>
    <property type="evidence" value="ECO:0007669"/>
    <property type="project" value="UniProtKB-KW"/>
</dbReference>
<dbReference type="PANTHER" id="PTHR33711:SF7">
    <property type="entry name" value="INTRADIOL RING-CLEAVAGE DIOXYGENASES DOMAIN-CONTAINING PROTEIN-RELATED"/>
    <property type="match status" value="1"/>
</dbReference>
<evidence type="ECO:0000256" key="4">
    <source>
        <dbReference type="ARBA" id="ARBA00022964"/>
    </source>
</evidence>
<keyword evidence="10" id="KW-1185">Reference proteome</keyword>
<dbReference type="Gene3D" id="2.60.130.10">
    <property type="entry name" value="Aromatic compound dioxygenase"/>
    <property type="match status" value="1"/>
</dbReference>
<comment type="caution">
    <text evidence="9">The sequence shown here is derived from an EMBL/GenBank/DDBJ whole genome shotgun (WGS) entry which is preliminary data.</text>
</comment>
<dbReference type="InterPro" id="IPR000627">
    <property type="entry name" value="Intradiol_dOase_C"/>
</dbReference>
<dbReference type="PANTHER" id="PTHR33711">
    <property type="entry name" value="DIOXYGENASE, PUTATIVE (AFU_ORTHOLOGUE AFUA_2G02910)-RELATED"/>
    <property type="match status" value="1"/>
</dbReference>
<protein>
    <submittedName>
        <fullName evidence="9">Dioxygenase</fullName>
    </submittedName>
</protein>